<dbReference type="OrthoDB" id="6141102at2759"/>
<accession>A0A8T2UB84</accession>
<evidence type="ECO:0000256" key="6">
    <source>
        <dbReference type="ARBA" id="ARBA00048568"/>
    </source>
</evidence>
<dbReference type="SMART" id="SM01114">
    <property type="entry name" value="CXC"/>
    <property type="match status" value="1"/>
</dbReference>
<keyword evidence="4" id="KW-0805">Transcription regulation</keyword>
<dbReference type="SMART" id="SM00317">
    <property type="entry name" value="SET"/>
    <property type="match status" value="1"/>
</dbReference>
<proteinExistence type="predicted"/>
<dbReference type="Gene3D" id="2.170.270.10">
    <property type="entry name" value="SET domain"/>
    <property type="match status" value="1"/>
</dbReference>
<dbReference type="InterPro" id="IPR041355">
    <property type="entry name" value="Pre-SET_CXC"/>
</dbReference>
<keyword evidence="11" id="KW-1185">Reference proteome</keyword>
<dbReference type="SUPFAM" id="SSF82199">
    <property type="entry name" value="SET domain"/>
    <property type="match status" value="1"/>
</dbReference>
<dbReference type="InterPro" id="IPR026489">
    <property type="entry name" value="CXC_dom"/>
</dbReference>
<evidence type="ECO:0000259" key="8">
    <source>
        <dbReference type="PROSITE" id="PS50280"/>
    </source>
</evidence>
<organism evidence="10 11">
    <name type="scientific">Ceratopteris richardii</name>
    <name type="common">Triangle waterfern</name>
    <dbReference type="NCBI Taxonomy" id="49495"/>
    <lineage>
        <taxon>Eukaryota</taxon>
        <taxon>Viridiplantae</taxon>
        <taxon>Streptophyta</taxon>
        <taxon>Embryophyta</taxon>
        <taxon>Tracheophyta</taxon>
        <taxon>Polypodiopsida</taxon>
        <taxon>Polypodiidae</taxon>
        <taxon>Polypodiales</taxon>
        <taxon>Pteridineae</taxon>
        <taxon>Pteridaceae</taxon>
        <taxon>Parkerioideae</taxon>
        <taxon>Ceratopteris</taxon>
    </lineage>
</organism>
<dbReference type="Pfam" id="PF18264">
    <property type="entry name" value="preSET_CXC"/>
    <property type="match status" value="1"/>
</dbReference>
<dbReference type="PANTHER" id="PTHR45747">
    <property type="entry name" value="HISTONE-LYSINE N-METHYLTRANSFERASE E(Z)"/>
    <property type="match status" value="1"/>
</dbReference>
<evidence type="ECO:0000256" key="7">
    <source>
        <dbReference type="SAM" id="MobiDB-lite"/>
    </source>
</evidence>
<dbReference type="GO" id="GO:0031507">
    <property type="term" value="P:heterochromatin formation"/>
    <property type="evidence" value="ECO:0007669"/>
    <property type="project" value="TreeGrafter"/>
</dbReference>
<name>A0A8T2UB84_CERRI</name>
<evidence type="ECO:0000256" key="2">
    <source>
        <dbReference type="ARBA" id="ARBA00022679"/>
    </source>
</evidence>
<feature type="compositionally biased region" description="Basic and acidic residues" evidence="7">
    <location>
        <begin position="414"/>
        <end position="442"/>
    </location>
</feature>
<dbReference type="InterPro" id="IPR046341">
    <property type="entry name" value="SET_dom_sf"/>
</dbReference>
<keyword evidence="3" id="KW-0949">S-adenosyl-L-methionine</keyword>
<dbReference type="EMBL" id="CM035414">
    <property type="protein sequence ID" value="KAH7429759.1"/>
    <property type="molecule type" value="Genomic_DNA"/>
</dbReference>
<dbReference type="InterPro" id="IPR025778">
    <property type="entry name" value="Hist-Lys_N-MeTrfase_plant"/>
</dbReference>
<comment type="catalytic activity">
    <reaction evidence="6">
        <text>L-lysyl(27)-[histone H3] + 3 S-adenosyl-L-methionine = N(6),N(6),N(6)-trimethyl-L-lysyl(27)-[histone H3] + 3 S-adenosyl-L-homocysteine + 3 H(+)</text>
        <dbReference type="Rhea" id="RHEA:60292"/>
        <dbReference type="Rhea" id="RHEA-COMP:15535"/>
        <dbReference type="Rhea" id="RHEA-COMP:15548"/>
        <dbReference type="ChEBI" id="CHEBI:15378"/>
        <dbReference type="ChEBI" id="CHEBI:29969"/>
        <dbReference type="ChEBI" id="CHEBI:57856"/>
        <dbReference type="ChEBI" id="CHEBI:59789"/>
        <dbReference type="ChEBI" id="CHEBI:61961"/>
        <dbReference type="EC" id="2.1.1.356"/>
    </reaction>
</comment>
<dbReference type="PROSITE" id="PS51633">
    <property type="entry name" value="CXC"/>
    <property type="match status" value="1"/>
</dbReference>
<reference evidence="10" key="1">
    <citation type="submission" date="2021-08" db="EMBL/GenBank/DDBJ databases">
        <title>WGS assembly of Ceratopteris richardii.</title>
        <authorList>
            <person name="Marchant D.B."/>
            <person name="Chen G."/>
            <person name="Jenkins J."/>
            <person name="Shu S."/>
            <person name="Leebens-Mack J."/>
            <person name="Grimwood J."/>
            <person name="Schmutz J."/>
            <person name="Soltis P."/>
            <person name="Soltis D."/>
            <person name="Chen Z.-H."/>
        </authorList>
    </citation>
    <scope>NUCLEOTIDE SEQUENCE</scope>
    <source>
        <strain evidence="10">Whitten #5841</strain>
        <tissue evidence="10">Leaf</tissue>
    </source>
</reference>
<feature type="compositionally biased region" description="Polar residues" evidence="7">
    <location>
        <begin position="933"/>
        <end position="943"/>
    </location>
</feature>
<feature type="domain" description="SET" evidence="8">
    <location>
        <begin position="794"/>
        <end position="909"/>
    </location>
</feature>
<keyword evidence="2" id="KW-0808">Transferase</keyword>
<evidence type="ECO:0000256" key="1">
    <source>
        <dbReference type="ARBA" id="ARBA00022603"/>
    </source>
</evidence>
<feature type="compositionally biased region" description="Basic residues" evidence="7">
    <location>
        <begin position="443"/>
        <end position="452"/>
    </location>
</feature>
<dbReference type="PANTHER" id="PTHR45747:SF4">
    <property type="entry name" value="HISTONE-LYSINE N-METHYLTRANSFERASE E(Z)"/>
    <property type="match status" value="1"/>
</dbReference>
<dbReference type="Proteomes" id="UP000825935">
    <property type="component" value="Chromosome 9"/>
</dbReference>
<feature type="compositionally biased region" description="Basic and acidic residues" evidence="7">
    <location>
        <begin position="917"/>
        <end position="932"/>
    </location>
</feature>
<protein>
    <submittedName>
        <fullName evidence="10">Uncharacterized protein</fullName>
    </submittedName>
</protein>
<keyword evidence="1" id="KW-0489">Methyltransferase</keyword>
<dbReference type="Pfam" id="PF00856">
    <property type="entry name" value="SET"/>
    <property type="match status" value="1"/>
</dbReference>
<dbReference type="InterPro" id="IPR001214">
    <property type="entry name" value="SET_dom"/>
</dbReference>
<dbReference type="GO" id="GO:0031519">
    <property type="term" value="C:PcG protein complex"/>
    <property type="evidence" value="ECO:0007669"/>
    <property type="project" value="InterPro"/>
</dbReference>
<dbReference type="Pfam" id="PF25996">
    <property type="entry name" value="HTH_CLF_N"/>
    <property type="match status" value="1"/>
</dbReference>
<evidence type="ECO:0000259" key="9">
    <source>
        <dbReference type="PROSITE" id="PS51633"/>
    </source>
</evidence>
<dbReference type="CDD" id="cd10519">
    <property type="entry name" value="SET_EZH"/>
    <property type="match status" value="1"/>
</dbReference>
<evidence type="ECO:0000256" key="5">
    <source>
        <dbReference type="ARBA" id="ARBA00023163"/>
    </source>
</evidence>
<gene>
    <name evidence="10" type="ORF">KP509_09G065000</name>
</gene>
<comment type="caution">
    <text evidence="10">The sequence shown here is derived from an EMBL/GenBank/DDBJ whole genome shotgun (WGS) entry which is preliminary data.</text>
</comment>
<dbReference type="GO" id="GO:0003682">
    <property type="term" value="F:chromatin binding"/>
    <property type="evidence" value="ECO:0007669"/>
    <property type="project" value="TreeGrafter"/>
</dbReference>
<feature type="region of interest" description="Disordered" evidence="7">
    <location>
        <begin position="410"/>
        <end position="545"/>
    </location>
</feature>
<dbReference type="GO" id="GO:0140951">
    <property type="term" value="F:histone H3K27 trimethyltransferase activity"/>
    <property type="evidence" value="ECO:0007669"/>
    <property type="project" value="UniProtKB-EC"/>
</dbReference>
<dbReference type="PROSITE" id="PS50280">
    <property type="entry name" value="SET"/>
    <property type="match status" value="1"/>
</dbReference>
<evidence type="ECO:0000313" key="10">
    <source>
        <dbReference type="EMBL" id="KAH7429759.1"/>
    </source>
</evidence>
<dbReference type="GO" id="GO:0032259">
    <property type="term" value="P:methylation"/>
    <property type="evidence" value="ECO:0007669"/>
    <property type="project" value="UniProtKB-KW"/>
</dbReference>
<dbReference type="InterPro" id="IPR058609">
    <property type="entry name" value="HTH_CLF-like"/>
</dbReference>
<feature type="region of interest" description="Disordered" evidence="7">
    <location>
        <begin position="917"/>
        <end position="943"/>
    </location>
</feature>
<keyword evidence="5" id="KW-0804">Transcription</keyword>
<feature type="compositionally biased region" description="Basic and acidic residues" evidence="7">
    <location>
        <begin position="508"/>
        <end position="540"/>
    </location>
</feature>
<evidence type="ECO:0000256" key="4">
    <source>
        <dbReference type="ARBA" id="ARBA00023015"/>
    </source>
</evidence>
<dbReference type="PROSITE" id="PS51576">
    <property type="entry name" value="SAM_MT43_EZ"/>
    <property type="match status" value="1"/>
</dbReference>
<evidence type="ECO:0000256" key="3">
    <source>
        <dbReference type="ARBA" id="ARBA00022691"/>
    </source>
</evidence>
<feature type="domain" description="CXC" evidence="9">
    <location>
        <begin position="666"/>
        <end position="765"/>
    </location>
</feature>
<feature type="compositionally biased region" description="Basic and acidic residues" evidence="7">
    <location>
        <begin position="480"/>
        <end position="499"/>
    </location>
</feature>
<dbReference type="OMA" id="WERREVS"/>
<sequence>MKRGREKTESSITLFAGMETRTPAYGRRRDPSGDLSTQKSDASEQPVKAPASVISSTINRLKKNVEQSRISYIKRRMEANNKKLHAYTGELFELGKRCDTQKAGAKNCLMTQIEKAKCSVFGLEQSSLEKDEELIQEEGSIMFSACNGGNLGKQNDVNLVKLPAVQQYPPYTTWIFLDRNQKMPEDQSVVGRRRIYYDQNGSEALICSDSEEETAEEEDEKHEFSKGEDYILWHTIEELGGDEPILKALANCMDAEVSEIQARYETLKKDGFVKENALRSGLCVEVQKSGGSLVAKETMGRTELEKQGKEENAVTEDKDLNAAMDSFDNLFCRRCLVFDCRLHGCSQKVIQSSDKQLPCVIVDGSTAPCGLDCYMMDIHGGDKEKYKVLETAANEVWSYLLERKVSSMPSSITVDKKDDERTRVPDVKVESHDDVQRVETSKKGRKPKKSPKRRAEEVLVNIRKKQNKVVAGDLDPGAHGTEKQSKSRDGPRVPGKKADTTSQRFLKKHDFNVRETKDNDKKSSDAEMSSKCEGQNDKNLMDSGNVSNAGTQLLMGIDSKWSKLEKGLYEKGLEIFGRNSCLIARNMLKGMKTCREVAECIMQQDLATKCRSGDCHNLYLHGNGKNAEHDATMDLDSRSRTRLWRKRGRVRRLKYTWKSAGHPAIRKRIVDSKDQPCKQYTPCSCKFSCGKTCDCLHNGTCCEKYCGCSKSCKNRFRGCHCAKSQCRSRQCPCFAAGRECDPDVCRNCWVGFMNSVQAWSGFGFRCGDGTLGGPPQRGDNYECQNMKLLLRQQQRVLLGRSDVAGWGAFLKNSVSRHDYLGEYTGELISHREADKRGKIYDRENSSFLFNLNDQFVLDAYRKGDKLKFANHSPNPNCYAKVIMVAGDHRVGIFAKDRISAGEELFYDYRYEADRAPVWARKPEGPTNKREDQSATSGRAQKVA</sequence>
<dbReference type="FunFam" id="2.170.270.10:FF:000001">
    <property type="entry name" value="Putative histone-lysine N-methyltransferase EZH2"/>
    <property type="match status" value="1"/>
</dbReference>
<evidence type="ECO:0000313" key="11">
    <source>
        <dbReference type="Proteomes" id="UP000825935"/>
    </source>
</evidence>
<feature type="region of interest" description="Disordered" evidence="7">
    <location>
        <begin position="1"/>
        <end position="49"/>
    </location>
</feature>
<dbReference type="InterPro" id="IPR045318">
    <property type="entry name" value="EZH1/2-like"/>
</dbReference>
<dbReference type="AlphaFoldDB" id="A0A8T2UB84"/>
<dbReference type="InterPro" id="IPR033467">
    <property type="entry name" value="Tesmin/TSO1-like_CXC"/>
</dbReference>